<protein>
    <submittedName>
        <fullName evidence="2">Uncharacterized protein</fullName>
    </submittedName>
</protein>
<dbReference type="EMBL" id="UGPP01000001">
    <property type="protein sequence ID" value="STY70240.1"/>
    <property type="molecule type" value="Genomic_DNA"/>
</dbReference>
<dbReference type="AlphaFoldDB" id="A0A378NPB3"/>
<keyword evidence="1" id="KW-0732">Signal</keyword>
<dbReference type="Proteomes" id="UP000255234">
    <property type="component" value="Unassembled WGS sequence"/>
</dbReference>
<dbReference type="RefSeq" id="WP_115150953.1">
    <property type="nucleotide sequence ID" value="NZ_UGPP01000001.1"/>
</dbReference>
<feature type="signal peptide" evidence="1">
    <location>
        <begin position="1"/>
        <end position="22"/>
    </location>
</feature>
<gene>
    <name evidence="2" type="ORF">NCTC10571_00358</name>
</gene>
<evidence type="ECO:0000313" key="3">
    <source>
        <dbReference type="Proteomes" id="UP000255234"/>
    </source>
</evidence>
<evidence type="ECO:0000313" key="2">
    <source>
        <dbReference type="EMBL" id="STY70240.1"/>
    </source>
</evidence>
<proteinExistence type="predicted"/>
<accession>A0A378NPB3</accession>
<name>A0A378NPB3_9FIRM</name>
<reference evidence="2 3" key="1">
    <citation type="submission" date="2018-06" db="EMBL/GenBank/DDBJ databases">
        <authorList>
            <consortium name="Pathogen Informatics"/>
            <person name="Doyle S."/>
        </authorList>
    </citation>
    <scope>NUCLEOTIDE SEQUENCE [LARGE SCALE GENOMIC DNA]</scope>
    <source>
        <strain evidence="2 3">NCTC10571</strain>
    </source>
</reference>
<evidence type="ECO:0000256" key="1">
    <source>
        <dbReference type="SAM" id="SignalP"/>
    </source>
</evidence>
<feature type="chain" id="PRO_5016631521" evidence="1">
    <location>
        <begin position="23"/>
        <end position="207"/>
    </location>
</feature>
<sequence>MRLYLIILCLCFSILSMGMTFAPTKNNLHYNNLALGDNYEDMIAQFGTPRYDEQNYLWGQKITYYVYKNNNKIGINNDTKKIVDMIIVDDTYNHNDKLKTGMTFYKIEQVFGKADRQMFEGNTCYIYKNEAKEKLIIQVEPTDKYLESFRITNLPVELPIDTTEYLPDDATDETENPLMADKQIDTSAVSTPAKDKFQINYNYSFTK</sequence>
<organism evidence="2 3">
    <name type="scientific">Megamonas hypermegale</name>
    <dbReference type="NCBI Taxonomy" id="158847"/>
    <lineage>
        <taxon>Bacteria</taxon>
        <taxon>Bacillati</taxon>
        <taxon>Bacillota</taxon>
        <taxon>Negativicutes</taxon>
        <taxon>Selenomonadales</taxon>
        <taxon>Selenomonadaceae</taxon>
        <taxon>Megamonas</taxon>
    </lineage>
</organism>